<gene>
    <name evidence="2" type="ORF">PFICI_12286</name>
</gene>
<dbReference type="Proteomes" id="UP000030651">
    <property type="component" value="Unassembled WGS sequence"/>
</dbReference>
<dbReference type="HOGENOM" id="CLU_1611359_0_0_1"/>
<feature type="compositionally biased region" description="Basic residues" evidence="1">
    <location>
        <begin position="121"/>
        <end position="130"/>
    </location>
</feature>
<dbReference type="OrthoDB" id="10387576at2759"/>
<accession>W3WQD0</accession>
<sequence length="165" mass="17865">MPAKKQSNSDGVEADGASNGFCFSETESKIIHAVLQRTDPSMNSIIDWEKVREDLASASVESTRKRFRQISLKRGWFKDEHNGGMSTPNGKNAATRTPGSKNKKVPAGDNDDGAVNDTPVKKRKTATPKKVKAEPDTTEENGHEGQDGANIDANGMGMNLSFDEV</sequence>
<feature type="compositionally biased region" description="Basic and acidic residues" evidence="1">
    <location>
        <begin position="131"/>
        <end position="146"/>
    </location>
</feature>
<keyword evidence="3" id="KW-1185">Reference proteome</keyword>
<protein>
    <recommendedName>
        <fullName evidence="4">Myb-like domain-containing protein</fullName>
    </recommendedName>
</protein>
<evidence type="ECO:0008006" key="4">
    <source>
        <dbReference type="Google" id="ProtNLM"/>
    </source>
</evidence>
<dbReference type="AlphaFoldDB" id="W3WQD0"/>
<organism evidence="2 3">
    <name type="scientific">Pestalotiopsis fici (strain W106-1 / CGMCC3.15140)</name>
    <dbReference type="NCBI Taxonomy" id="1229662"/>
    <lineage>
        <taxon>Eukaryota</taxon>
        <taxon>Fungi</taxon>
        <taxon>Dikarya</taxon>
        <taxon>Ascomycota</taxon>
        <taxon>Pezizomycotina</taxon>
        <taxon>Sordariomycetes</taxon>
        <taxon>Xylariomycetidae</taxon>
        <taxon>Amphisphaeriales</taxon>
        <taxon>Sporocadaceae</taxon>
        <taxon>Pestalotiopsis</taxon>
    </lineage>
</organism>
<name>W3WQD0_PESFW</name>
<dbReference type="OMA" id="QKPDANW"/>
<evidence type="ECO:0000313" key="2">
    <source>
        <dbReference type="EMBL" id="ETS75342.1"/>
    </source>
</evidence>
<dbReference type="EMBL" id="KI912118">
    <property type="protein sequence ID" value="ETS75342.1"/>
    <property type="molecule type" value="Genomic_DNA"/>
</dbReference>
<dbReference type="STRING" id="1229662.W3WQD0"/>
<reference evidence="3" key="1">
    <citation type="journal article" date="2015" name="BMC Genomics">
        <title>Genomic and transcriptomic analysis of the endophytic fungus Pestalotiopsis fici reveals its lifestyle and high potential for synthesis of natural products.</title>
        <authorList>
            <person name="Wang X."/>
            <person name="Zhang X."/>
            <person name="Liu L."/>
            <person name="Xiang M."/>
            <person name="Wang W."/>
            <person name="Sun X."/>
            <person name="Che Y."/>
            <person name="Guo L."/>
            <person name="Liu G."/>
            <person name="Guo L."/>
            <person name="Wang C."/>
            <person name="Yin W.B."/>
            <person name="Stadler M."/>
            <person name="Zhang X."/>
            <person name="Liu X."/>
        </authorList>
    </citation>
    <scope>NUCLEOTIDE SEQUENCE [LARGE SCALE GENOMIC DNA]</scope>
    <source>
        <strain evidence="3">W106-1 / CGMCC3.15140</strain>
    </source>
</reference>
<dbReference type="InParanoid" id="W3WQD0"/>
<dbReference type="KEGG" id="pfy:PFICI_12286"/>
<proteinExistence type="predicted"/>
<evidence type="ECO:0000313" key="3">
    <source>
        <dbReference type="Proteomes" id="UP000030651"/>
    </source>
</evidence>
<dbReference type="RefSeq" id="XP_007839058.1">
    <property type="nucleotide sequence ID" value="XM_007840867.1"/>
</dbReference>
<dbReference type="GeneID" id="19277299"/>
<feature type="compositionally biased region" description="Polar residues" evidence="1">
    <location>
        <begin position="84"/>
        <end position="100"/>
    </location>
</feature>
<evidence type="ECO:0000256" key="1">
    <source>
        <dbReference type="SAM" id="MobiDB-lite"/>
    </source>
</evidence>
<feature type="region of interest" description="Disordered" evidence="1">
    <location>
        <begin position="74"/>
        <end position="165"/>
    </location>
</feature>